<dbReference type="InterPro" id="IPR008937">
    <property type="entry name" value="Ras-like_GEF"/>
</dbReference>
<feature type="domain" description="N-terminal Ras-GEF" evidence="4">
    <location>
        <begin position="68"/>
        <end position="197"/>
    </location>
</feature>
<dbReference type="GO" id="GO:0005085">
    <property type="term" value="F:guanyl-nucleotide exchange factor activity"/>
    <property type="evidence" value="ECO:0007669"/>
    <property type="project" value="UniProtKB-KW"/>
</dbReference>
<dbReference type="Gene3D" id="1.20.870.10">
    <property type="entry name" value="Son of sevenless (SoS) protein Chain: S domain 1"/>
    <property type="match status" value="1"/>
</dbReference>
<dbReference type="InterPro" id="IPR001895">
    <property type="entry name" value="RASGEF_cat_dom"/>
</dbReference>
<evidence type="ECO:0000313" key="6">
    <source>
        <dbReference type="Proteomes" id="UP000270296"/>
    </source>
</evidence>
<dbReference type="PANTHER" id="PTHR23113:SF312">
    <property type="entry name" value="RAL GUANINE NUCLEOTIDE DISSOCIATION STIMULATOR-LIKE, ISOFORM E"/>
    <property type="match status" value="1"/>
</dbReference>
<reference evidence="7" key="1">
    <citation type="submission" date="2016-06" db="UniProtKB">
        <authorList>
            <consortium name="WormBaseParasite"/>
        </authorList>
    </citation>
    <scope>IDENTIFICATION</scope>
</reference>
<evidence type="ECO:0000256" key="1">
    <source>
        <dbReference type="ARBA" id="ARBA00022658"/>
    </source>
</evidence>
<dbReference type="InterPro" id="IPR000651">
    <property type="entry name" value="Ras-like_Gua-exchang_fac_N"/>
</dbReference>
<name>A0A183J096_9BILA</name>
<dbReference type="WBParaSite" id="SBAD_0000962701-mRNA-1">
    <property type="protein sequence ID" value="SBAD_0000962701-mRNA-1"/>
    <property type="gene ID" value="SBAD_0000962701"/>
</dbReference>
<dbReference type="Pfam" id="PF00617">
    <property type="entry name" value="RasGEF"/>
    <property type="match status" value="1"/>
</dbReference>
<dbReference type="Gene3D" id="1.10.840.10">
    <property type="entry name" value="Ras guanine-nucleotide exchange factors catalytic domain"/>
    <property type="match status" value="1"/>
</dbReference>
<evidence type="ECO:0000313" key="5">
    <source>
        <dbReference type="EMBL" id="VDP22361.1"/>
    </source>
</evidence>
<accession>A0A183J096</accession>
<dbReference type="OrthoDB" id="26687at2759"/>
<feature type="domain" description="Ras-GEF" evidence="3">
    <location>
        <begin position="253"/>
        <end position="503"/>
    </location>
</feature>
<dbReference type="Proteomes" id="UP000270296">
    <property type="component" value="Unassembled WGS sequence"/>
</dbReference>
<dbReference type="PROSITE" id="PS50009">
    <property type="entry name" value="RASGEF_CAT"/>
    <property type="match status" value="1"/>
</dbReference>
<dbReference type="SUPFAM" id="SSF48366">
    <property type="entry name" value="Ras GEF"/>
    <property type="match status" value="1"/>
</dbReference>
<dbReference type="InterPro" id="IPR036964">
    <property type="entry name" value="RASGEF_cat_dom_sf"/>
</dbReference>
<dbReference type="PROSITE" id="PS50212">
    <property type="entry name" value="RASGEF_NTER"/>
    <property type="match status" value="1"/>
</dbReference>
<evidence type="ECO:0000256" key="2">
    <source>
        <dbReference type="PROSITE-ProRule" id="PRU00168"/>
    </source>
</evidence>
<keyword evidence="1 2" id="KW-0344">Guanine-nucleotide releasing factor</keyword>
<evidence type="ECO:0000259" key="3">
    <source>
        <dbReference type="PROSITE" id="PS50009"/>
    </source>
</evidence>
<sequence length="503" mass="58951">MSSRFWGEEKEKDAHYDVYLKKVRYQGRPNDFALSSIDTKSSRLHALTQKCFASNSTDGDRLKWETVKVKVLKAASLEKWVRHLILQDDECVRSSRFELFFETYRAVAKPYDVVQIILSELTASFCDRNTNGNFTQFERNLKFWSDVLHRWLDHYPEDFREHPKYPCLQRLIEFSRRRCHPLGCLVDKAIQLRDKFCKELSFPESIRVWHLLSHRSSFLVKSEIWDNYALVSSGNESSVGVFNGCHPDICHMDPLYVAEQLTCIDADLFRSLIPYQCQSCFWSYRNKKEGYSDRVHTVRATVKQFNAVSQRVMSSVVCNESRKPAYRAKIISCWIAVAQELRLLKNFSSLKAVLSALQSEPVHRLRNVWSHVPGSNVQLFEELSQIFDERDNCLQVRRLLMKEGTSKTAYDVENCTKSRSRAKLDVRGTVPYLGTFLTDLAMVDTAHPDYICGLINVDKRRREYEIIWQLKLIQHNAKFYRLQMDSKFLLWFNSMAAFDEKAW</sequence>
<keyword evidence="6" id="KW-1185">Reference proteome</keyword>
<evidence type="ECO:0000313" key="7">
    <source>
        <dbReference type="WBParaSite" id="SBAD_0000962701-mRNA-1"/>
    </source>
</evidence>
<dbReference type="PANTHER" id="PTHR23113">
    <property type="entry name" value="GUANINE NUCLEOTIDE EXCHANGE FACTOR"/>
    <property type="match status" value="1"/>
</dbReference>
<reference evidence="5 6" key="2">
    <citation type="submission" date="2018-11" db="EMBL/GenBank/DDBJ databases">
        <authorList>
            <consortium name="Pathogen Informatics"/>
        </authorList>
    </citation>
    <scope>NUCLEOTIDE SEQUENCE [LARGE SCALE GENOMIC DNA]</scope>
</reference>
<evidence type="ECO:0000259" key="4">
    <source>
        <dbReference type="PROSITE" id="PS50212"/>
    </source>
</evidence>
<gene>
    <name evidence="5" type="ORF">SBAD_LOCUS9294</name>
</gene>
<dbReference type="EMBL" id="UZAM01012547">
    <property type="protein sequence ID" value="VDP22361.1"/>
    <property type="molecule type" value="Genomic_DNA"/>
</dbReference>
<dbReference type="GO" id="GO:0007265">
    <property type="term" value="P:Ras protein signal transduction"/>
    <property type="evidence" value="ECO:0007669"/>
    <property type="project" value="TreeGrafter"/>
</dbReference>
<proteinExistence type="predicted"/>
<dbReference type="GO" id="GO:0005886">
    <property type="term" value="C:plasma membrane"/>
    <property type="evidence" value="ECO:0007669"/>
    <property type="project" value="TreeGrafter"/>
</dbReference>
<organism evidence="7">
    <name type="scientific">Soboliphyme baturini</name>
    <dbReference type="NCBI Taxonomy" id="241478"/>
    <lineage>
        <taxon>Eukaryota</taxon>
        <taxon>Metazoa</taxon>
        <taxon>Ecdysozoa</taxon>
        <taxon>Nematoda</taxon>
        <taxon>Enoplea</taxon>
        <taxon>Dorylaimia</taxon>
        <taxon>Dioctophymatida</taxon>
        <taxon>Dioctophymatoidea</taxon>
        <taxon>Soboliphymatidae</taxon>
        <taxon>Soboliphyme</taxon>
    </lineage>
</organism>
<dbReference type="InterPro" id="IPR023578">
    <property type="entry name" value="Ras_GEF_dom_sf"/>
</dbReference>
<dbReference type="AlphaFoldDB" id="A0A183J096"/>
<dbReference type="CDD" id="cd00155">
    <property type="entry name" value="RasGEF"/>
    <property type="match status" value="1"/>
</dbReference>
<protein>
    <submittedName>
        <fullName evidence="7">Ral guanine nucleotide dissociation stimulator-like 1</fullName>
    </submittedName>
</protein>
<dbReference type="SMART" id="SM00147">
    <property type="entry name" value="RasGEF"/>
    <property type="match status" value="1"/>
</dbReference>